<dbReference type="CDD" id="cd07061">
    <property type="entry name" value="HP_HAP_like"/>
    <property type="match status" value="1"/>
</dbReference>
<dbReference type="PANTHER" id="PTHR11567">
    <property type="entry name" value="ACID PHOSPHATASE-RELATED"/>
    <property type="match status" value="1"/>
</dbReference>
<dbReference type="Proteomes" id="UP001175271">
    <property type="component" value="Unassembled WGS sequence"/>
</dbReference>
<evidence type="ECO:0000256" key="3">
    <source>
        <dbReference type="SAM" id="SignalP"/>
    </source>
</evidence>
<feature type="chain" id="PRO_5041414522" description="Acid phosphatase" evidence="3">
    <location>
        <begin position="19"/>
        <end position="422"/>
    </location>
</feature>
<keyword evidence="2" id="KW-0812">Transmembrane</keyword>
<dbReference type="Gene3D" id="3.40.50.1240">
    <property type="entry name" value="Phosphoglycerate mutase-like"/>
    <property type="match status" value="1"/>
</dbReference>
<comment type="caution">
    <text evidence="4">The sequence shown here is derived from an EMBL/GenBank/DDBJ whole genome shotgun (WGS) entry which is preliminary data.</text>
</comment>
<organism evidence="4 5">
    <name type="scientific">Steinernema hermaphroditum</name>
    <dbReference type="NCBI Taxonomy" id="289476"/>
    <lineage>
        <taxon>Eukaryota</taxon>
        <taxon>Metazoa</taxon>
        <taxon>Ecdysozoa</taxon>
        <taxon>Nematoda</taxon>
        <taxon>Chromadorea</taxon>
        <taxon>Rhabditida</taxon>
        <taxon>Tylenchina</taxon>
        <taxon>Panagrolaimomorpha</taxon>
        <taxon>Strongyloidoidea</taxon>
        <taxon>Steinernematidae</taxon>
        <taxon>Steinernema</taxon>
    </lineage>
</organism>
<dbReference type="SUPFAM" id="SSF53254">
    <property type="entry name" value="Phosphoglycerate mutase-like"/>
    <property type="match status" value="1"/>
</dbReference>
<evidence type="ECO:0000313" key="4">
    <source>
        <dbReference type="EMBL" id="KAK0420771.1"/>
    </source>
</evidence>
<evidence type="ECO:0000313" key="5">
    <source>
        <dbReference type="Proteomes" id="UP001175271"/>
    </source>
</evidence>
<dbReference type="PANTHER" id="PTHR11567:SF210">
    <property type="entry name" value="ACID PHOSPHATASE 5-RELATED"/>
    <property type="match status" value="1"/>
</dbReference>
<keyword evidence="5" id="KW-1185">Reference proteome</keyword>
<dbReference type="EMBL" id="JAUCMV010000002">
    <property type="protein sequence ID" value="KAK0420771.1"/>
    <property type="molecule type" value="Genomic_DNA"/>
</dbReference>
<evidence type="ECO:0000256" key="1">
    <source>
        <dbReference type="ARBA" id="ARBA00005375"/>
    </source>
</evidence>
<gene>
    <name evidence="4" type="ORF">QR680_014876</name>
</gene>
<dbReference type="InterPro" id="IPR050645">
    <property type="entry name" value="Histidine_acid_phosphatase"/>
</dbReference>
<proteinExistence type="inferred from homology"/>
<dbReference type="GO" id="GO:0016791">
    <property type="term" value="F:phosphatase activity"/>
    <property type="evidence" value="ECO:0007669"/>
    <property type="project" value="TreeGrafter"/>
</dbReference>
<sequence length="422" mass="47973">MTSLFSVFLLVSVPLCAAKLDFVQIIFRGGDRSPTRAYPTDPNKGPDVWPNGWSQLTKKGEGEMIELGRYVRQRYIENLTFVDSEFNQDQVYLRTSSKRRNKESVRFFAEALFPNQHVPISSNVPYWEDLLLKPSSVHCETYEKAERQINKEFYKELQHTHGRMFGLLSDKTGMEVDMSTIGDIYSAFYREKIHGLAQPSWINETVYNTVVQLKRVQLLSQYNNPILSKLRSGFLLGDIVRNIAESYERAKLPKFRIFSSHDDTMIALMYNVGIFNEQLIPYASMLIFELHHDNLGHQFVKVFYRNGTDSALQQLSIPGCLFEDCPLSLLKTLMEPRSYKTKDEAVKACGNSQTEANEDEQDSSGQMDLSLPVEQKKESSSGVSESSEGSHITLVLIVTIALLGGVVLMQSICLFRAIGKEN</sequence>
<reference evidence="4" key="1">
    <citation type="submission" date="2023-06" db="EMBL/GenBank/DDBJ databases">
        <title>Genomic analysis of the entomopathogenic nematode Steinernema hermaphroditum.</title>
        <authorList>
            <person name="Schwarz E.M."/>
            <person name="Heppert J.K."/>
            <person name="Baniya A."/>
            <person name="Schwartz H.T."/>
            <person name="Tan C.-H."/>
            <person name="Antoshechkin I."/>
            <person name="Sternberg P.W."/>
            <person name="Goodrich-Blair H."/>
            <person name="Dillman A.R."/>
        </authorList>
    </citation>
    <scope>NUCLEOTIDE SEQUENCE</scope>
    <source>
        <strain evidence="4">PS9179</strain>
        <tissue evidence="4">Whole animal</tissue>
    </source>
</reference>
<dbReference type="InterPro" id="IPR029033">
    <property type="entry name" value="His_PPase_superfam"/>
</dbReference>
<protein>
    <recommendedName>
        <fullName evidence="6">Acid phosphatase</fullName>
    </recommendedName>
</protein>
<evidence type="ECO:0008006" key="6">
    <source>
        <dbReference type="Google" id="ProtNLM"/>
    </source>
</evidence>
<dbReference type="AlphaFoldDB" id="A0AA39IAD0"/>
<feature type="transmembrane region" description="Helical" evidence="2">
    <location>
        <begin position="394"/>
        <end position="418"/>
    </location>
</feature>
<keyword evidence="3" id="KW-0732">Signal</keyword>
<keyword evidence="2" id="KW-0472">Membrane</keyword>
<feature type="signal peptide" evidence="3">
    <location>
        <begin position="1"/>
        <end position="18"/>
    </location>
</feature>
<keyword evidence="2" id="KW-1133">Transmembrane helix</keyword>
<accession>A0AA39IAD0</accession>
<comment type="similarity">
    <text evidence="1">Belongs to the histidine acid phosphatase family.</text>
</comment>
<dbReference type="InterPro" id="IPR000560">
    <property type="entry name" value="His_Pase_clade-2"/>
</dbReference>
<dbReference type="Pfam" id="PF00328">
    <property type="entry name" value="His_Phos_2"/>
    <property type="match status" value="1"/>
</dbReference>
<evidence type="ECO:0000256" key="2">
    <source>
        <dbReference type="SAM" id="Phobius"/>
    </source>
</evidence>
<name>A0AA39IAD0_9BILA</name>